<name>A0A8K0MR98_9ROSA</name>
<dbReference type="EMBL" id="VOIH02000001">
    <property type="protein sequence ID" value="KAF3455901.1"/>
    <property type="molecule type" value="Genomic_DNA"/>
</dbReference>
<protein>
    <recommendedName>
        <fullName evidence="4">Helicase MOV-10-like beta-barrel domain-containing protein</fullName>
    </recommendedName>
</protein>
<dbReference type="InterPro" id="IPR049080">
    <property type="entry name" value="MOV-10-like_beta-barrel"/>
</dbReference>
<feature type="compositionally biased region" description="Low complexity" evidence="3">
    <location>
        <begin position="278"/>
        <end position="348"/>
    </location>
</feature>
<feature type="compositionally biased region" description="Low complexity" evidence="3">
    <location>
        <begin position="77"/>
        <end position="122"/>
    </location>
</feature>
<evidence type="ECO:0000259" key="4">
    <source>
        <dbReference type="Pfam" id="PF21634"/>
    </source>
</evidence>
<feature type="compositionally biased region" description="Low complexity" evidence="3">
    <location>
        <begin position="221"/>
        <end position="263"/>
    </location>
</feature>
<feature type="compositionally biased region" description="Low complexity" evidence="3">
    <location>
        <begin position="130"/>
        <end position="140"/>
    </location>
</feature>
<feature type="compositionally biased region" description="Polar residues" evidence="3">
    <location>
        <begin position="264"/>
        <end position="277"/>
    </location>
</feature>
<dbReference type="PANTHER" id="PTHR45418:SF5">
    <property type="entry name" value="BRCA2-INTERACTING PROTEIN-LIKE-RELATED"/>
    <property type="match status" value="1"/>
</dbReference>
<comment type="subcellular location">
    <subcellularLocation>
        <location evidence="1">Cytoplasm</location>
    </subcellularLocation>
</comment>
<dbReference type="Gene3D" id="3.40.50.300">
    <property type="entry name" value="P-loop containing nucleotide triphosphate hydrolases"/>
    <property type="match status" value="1"/>
</dbReference>
<dbReference type="Proteomes" id="UP000796880">
    <property type="component" value="Unassembled WGS sequence"/>
</dbReference>
<feature type="domain" description="Helicase MOV-10-like beta-barrel" evidence="4">
    <location>
        <begin position="454"/>
        <end position="533"/>
    </location>
</feature>
<dbReference type="GO" id="GO:0016787">
    <property type="term" value="F:hydrolase activity"/>
    <property type="evidence" value="ECO:0007669"/>
    <property type="project" value="UniProtKB-KW"/>
</dbReference>
<dbReference type="GO" id="GO:0004386">
    <property type="term" value="F:helicase activity"/>
    <property type="evidence" value="ECO:0007669"/>
    <property type="project" value="UniProtKB-KW"/>
</dbReference>
<feature type="compositionally biased region" description="Low complexity" evidence="3">
    <location>
        <begin position="158"/>
        <end position="211"/>
    </location>
</feature>
<accession>A0A8K0MR98</accession>
<evidence type="ECO:0000256" key="2">
    <source>
        <dbReference type="ARBA" id="ARBA00022490"/>
    </source>
</evidence>
<comment type="caution">
    <text evidence="5">The sequence shown here is derived from an EMBL/GenBank/DDBJ whole genome shotgun (WGS) entry which is preliminary data.</text>
</comment>
<evidence type="ECO:0000313" key="5">
    <source>
        <dbReference type="EMBL" id="KAF3455901.1"/>
    </source>
</evidence>
<feature type="region of interest" description="Disordered" evidence="3">
    <location>
        <begin position="63"/>
        <end position="366"/>
    </location>
</feature>
<dbReference type="OrthoDB" id="6513042at2759"/>
<evidence type="ECO:0000313" key="6">
    <source>
        <dbReference type="Proteomes" id="UP000796880"/>
    </source>
</evidence>
<dbReference type="GO" id="GO:0005737">
    <property type="term" value="C:cytoplasm"/>
    <property type="evidence" value="ECO:0007669"/>
    <property type="project" value="UniProtKB-SubCell"/>
</dbReference>
<evidence type="ECO:0000256" key="3">
    <source>
        <dbReference type="SAM" id="MobiDB-lite"/>
    </source>
</evidence>
<keyword evidence="2" id="KW-0963">Cytoplasm</keyword>
<keyword evidence="6" id="KW-1185">Reference proteome</keyword>
<organism evidence="5 6">
    <name type="scientific">Rhamnella rubrinervis</name>
    <dbReference type="NCBI Taxonomy" id="2594499"/>
    <lineage>
        <taxon>Eukaryota</taxon>
        <taxon>Viridiplantae</taxon>
        <taxon>Streptophyta</taxon>
        <taxon>Embryophyta</taxon>
        <taxon>Tracheophyta</taxon>
        <taxon>Spermatophyta</taxon>
        <taxon>Magnoliopsida</taxon>
        <taxon>eudicotyledons</taxon>
        <taxon>Gunneridae</taxon>
        <taxon>Pentapetalae</taxon>
        <taxon>rosids</taxon>
        <taxon>fabids</taxon>
        <taxon>Rosales</taxon>
        <taxon>Rhamnaceae</taxon>
        <taxon>rhamnoid group</taxon>
        <taxon>Rhamneae</taxon>
        <taxon>Rhamnella</taxon>
    </lineage>
</organism>
<reference evidence="5" key="1">
    <citation type="submission" date="2020-03" db="EMBL/GenBank/DDBJ databases">
        <title>A high-quality chromosome-level genome assembly of a woody plant with both climbing and erect habits, Rhamnella rubrinervis.</title>
        <authorList>
            <person name="Lu Z."/>
            <person name="Yang Y."/>
            <person name="Zhu X."/>
            <person name="Sun Y."/>
        </authorList>
    </citation>
    <scope>NUCLEOTIDE SEQUENCE</scope>
    <source>
        <strain evidence="5">BYM</strain>
        <tissue evidence="5">Leaf</tissue>
    </source>
</reference>
<evidence type="ECO:0000256" key="1">
    <source>
        <dbReference type="ARBA" id="ARBA00004496"/>
    </source>
</evidence>
<dbReference type="AlphaFoldDB" id="A0A8K0MR98"/>
<proteinExistence type="predicted"/>
<dbReference type="GO" id="GO:0005524">
    <property type="term" value="F:ATP binding"/>
    <property type="evidence" value="ECO:0007669"/>
    <property type="project" value="UniProtKB-KW"/>
</dbReference>
<sequence length="811" mass="89363">MSIFLDFLRCLLCCEYEDDQEPTRDHFQEPTSYRCTPRFSNQSSSSSFFVVPEESKLPLLSTSSYNYTFSPTPKPPTISTSKPPQSSSIYQASKPATSSSEPPQSSSKPAPKPQTISSSKPSPTQPSPASPFSSTTSLPSFNGGPSPSIYQPSKPLKPATSSSEPPQSSSKPTPKPQTISFSKPSSTQSSPASPFSPGTSLPSSNGGPSLSIYQPSKPLKPATSSSEPPQSSSKPAPKPQTISSSKPSSTQSSPASPFSSRTSLPSFNGDPSPSIYQPSKSLKPAASSSEPPQSSSKPTPKLQIVSSSIPSSTQSFSGSPSPSRTSLPSFNGGPSPSSPKPSSQKLPPIFKPFIRETSPNGTNRKGKANYEWVEKDSLPLYMTPEDMKDLIKKDIVPDVLKKPLSPLTYKDYFAALLYAEDYYHEKWSDFEMENVTLELQKAVISKRHNKNKHVNQSKKEDNKIFVQFEIDSVPENRPFLLSRDVVYARPSGSNVDPFQGVIFRLLRSTLVLVEFEDDFYLQHYSTRKYDISFSFNRVCLKRAHQALNAVSDNLLENFLFPNSKSVLTDTALSSHFVKYHSDTASTVSQILSTQSSPPYLVAGPLCVTERKADSHLREPSKTGKVVWEAVVKIYNSSPRSRILISAPSNSACDVLMRCLTKRIPESQMFRANAAFREKEDVPDDILPSCLYKRECFACPSLHELQKFRVIFSTFMSCFRLHNEGIAAGHFSHIFLVDASSAIEPEALVTLANFAHKNTAVIVTGQPGNSSRWIRSEIGRKKGLKISYFERLCECRTYRTLNPKLFANLDQP</sequence>
<gene>
    <name evidence="5" type="ORF">FNV43_RR00543</name>
</gene>
<dbReference type="PANTHER" id="PTHR45418">
    <property type="entry name" value="CANCER/TESTIS ANTIGEN 55"/>
    <property type="match status" value="1"/>
</dbReference>
<dbReference type="InterPro" id="IPR027417">
    <property type="entry name" value="P-loop_NTPase"/>
</dbReference>
<dbReference type="Pfam" id="PF21634">
    <property type="entry name" value="MOV-10_beta-barrel"/>
    <property type="match status" value="1"/>
</dbReference>